<dbReference type="PANTHER" id="PTHR43102:SF2">
    <property type="entry name" value="GAF DOMAIN-CONTAINING PROTEIN"/>
    <property type="match status" value="1"/>
</dbReference>
<dbReference type="Proteomes" id="UP001530315">
    <property type="component" value="Unassembled WGS sequence"/>
</dbReference>
<dbReference type="Pfam" id="PF01590">
    <property type="entry name" value="GAF"/>
    <property type="match status" value="1"/>
</dbReference>
<organism evidence="2 3">
    <name type="scientific">Stephanodiscus triporus</name>
    <dbReference type="NCBI Taxonomy" id="2934178"/>
    <lineage>
        <taxon>Eukaryota</taxon>
        <taxon>Sar</taxon>
        <taxon>Stramenopiles</taxon>
        <taxon>Ochrophyta</taxon>
        <taxon>Bacillariophyta</taxon>
        <taxon>Coscinodiscophyceae</taxon>
        <taxon>Thalassiosirophycidae</taxon>
        <taxon>Stephanodiscales</taxon>
        <taxon>Stephanodiscaceae</taxon>
        <taxon>Stephanodiscus</taxon>
    </lineage>
</organism>
<feature type="domain" description="GAF" evidence="1">
    <location>
        <begin position="194"/>
        <end position="288"/>
    </location>
</feature>
<evidence type="ECO:0000313" key="2">
    <source>
        <dbReference type="EMBL" id="KAL3773627.1"/>
    </source>
</evidence>
<protein>
    <recommendedName>
        <fullName evidence="1">GAF domain-containing protein</fullName>
    </recommendedName>
</protein>
<keyword evidence="3" id="KW-1185">Reference proteome</keyword>
<sequence>MEVLGSKEGDVYELDPFNNMEDDDIGYYPLHHHKRRHSADSVSSAGSSIMTTNFDNQIRAVTSFSFAKSKQPSVIILDEILIGSTAFEVCEEIRNMGAWGEYVNLFIIAAPKSDVIDNEDESSVSTKANVQFILDRLNCPSFACLYVGDVPHWPPVSHSVSSLCRTRDCWTAFRKKGLTVSLVSVLPCSTPKSNVGLPDVPETPRDNAFCAHTILQDDIMVVPDAMQDERFADNPLVDGAPNIRFYAGCPIRVSSNNGEEKFPIGTLCIVDYKPRDLCEEEVRALERFWGNG</sequence>
<dbReference type="PANTHER" id="PTHR43102">
    <property type="entry name" value="SLR1143 PROTEIN"/>
    <property type="match status" value="1"/>
</dbReference>
<dbReference type="Gene3D" id="3.30.450.40">
    <property type="match status" value="1"/>
</dbReference>
<gene>
    <name evidence="2" type="ORF">ACHAW5_008214</name>
</gene>
<reference evidence="2 3" key="1">
    <citation type="submission" date="2024-10" db="EMBL/GenBank/DDBJ databases">
        <title>Updated reference genomes for cyclostephanoid diatoms.</title>
        <authorList>
            <person name="Roberts W.R."/>
            <person name="Alverson A.J."/>
        </authorList>
    </citation>
    <scope>NUCLEOTIDE SEQUENCE [LARGE SCALE GENOMIC DNA]</scope>
    <source>
        <strain evidence="2 3">AJA276-08</strain>
    </source>
</reference>
<dbReference type="SUPFAM" id="SSF55781">
    <property type="entry name" value="GAF domain-like"/>
    <property type="match status" value="1"/>
</dbReference>
<dbReference type="InterPro" id="IPR029016">
    <property type="entry name" value="GAF-like_dom_sf"/>
</dbReference>
<evidence type="ECO:0000259" key="1">
    <source>
        <dbReference type="Pfam" id="PF01590"/>
    </source>
</evidence>
<dbReference type="EMBL" id="JALLAZ020001518">
    <property type="protein sequence ID" value="KAL3773627.1"/>
    <property type="molecule type" value="Genomic_DNA"/>
</dbReference>
<comment type="caution">
    <text evidence="2">The sequence shown here is derived from an EMBL/GenBank/DDBJ whole genome shotgun (WGS) entry which is preliminary data.</text>
</comment>
<proteinExistence type="predicted"/>
<dbReference type="AlphaFoldDB" id="A0ABD3NCB3"/>
<dbReference type="InterPro" id="IPR003018">
    <property type="entry name" value="GAF"/>
</dbReference>
<evidence type="ECO:0000313" key="3">
    <source>
        <dbReference type="Proteomes" id="UP001530315"/>
    </source>
</evidence>
<name>A0ABD3NCB3_9STRA</name>
<accession>A0ABD3NCB3</accession>